<protein>
    <recommendedName>
        <fullName evidence="3">HEAT repeat-containing protein</fullName>
    </recommendedName>
</protein>
<dbReference type="Proteomes" id="UP000061018">
    <property type="component" value="Chromosome"/>
</dbReference>
<proteinExistence type="predicted"/>
<accession>A0A0K2AL50</accession>
<evidence type="ECO:0008006" key="3">
    <source>
        <dbReference type="Google" id="ProtNLM"/>
    </source>
</evidence>
<name>A0A0K2AL50_STRA7</name>
<reference evidence="2" key="1">
    <citation type="journal article" date="2015" name="J. Biotechnol.">
        <title>Complete genome sequence of Streptomyces ambofaciens ATCC 23877, the spiramycin producer.</title>
        <authorList>
            <person name="Thibessard A."/>
            <person name="Haas D."/>
            <person name="Gerbaud C."/>
            <person name="Aigle B."/>
            <person name="Lautru S."/>
            <person name="Pernodet J.L."/>
            <person name="Leblond P."/>
        </authorList>
    </citation>
    <scope>NUCLEOTIDE SEQUENCE [LARGE SCALE GENOMIC DNA]</scope>
    <source>
        <strain evidence="2">ATCC 23877 / 3486 / DSM 40053 / JCM 4204 / NBRC 12836 / NRRL B-2516</strain>
    </source>
</reference>
<dbReference type="SUPFAM" id="SSF48371">
    <property type="entry name" value="ARM repeat"/>
    <property type="match status" value="1"/>
</dbReference>
<dbReference type="EMBL" id="CP012382">
    <property type="protein sequence ID" value="AKZ53636.1"/>
    <property type="molecule type" value="Genomic_DNA"/>
</dbReference>
<dbReference type="AlphaFoldDB" id="A0A0K2AL50"/>
<evidence type="ECO:0000313" key="1">
    <source>
        <dbReference type="EMBL" id="AKZ53636.1"/>
    </source>
</evidence>
<evidence type="ECO:0000313" key="2">
    <source>
        <dbReference type="Proteomes" id="UP000061018"/>
    </source>
</evidence>
<dbReference type="KEGG" id="samb:SAM23877_0587"/>
<organism evidence="1 2">
    <name type="scientific">Streptomyces ambofaciens (strain ATCC 23877 / 3486 / DSM 40053 / JCM 4204 / NBRC 12836 / NRRL B-2516)</name>
    <dbReference type="NCBI Taxonomy" id="278992"/>
    <lineage>
        <taxon>Bacteria</taxon>
        <taxon>Bacillati</taxon>
        <taxon>Actinomycetota</taxon>
        <taxon>Actinomycetes</taxon>
        <taxon>Kitasatosporales</taxon>
        <taxon>Streptomycetaceae</taxon>
        <taxon>Streptomyces</taxon>
    </lineage>
</organism>
<gene>
    <name evidence="1" type="ORF">SAM23877_0587</name>
</gene>
<sequence length="258" mass="28290">MTRLSGPGGSDALADCHTRRMTLESAHGRAVDPEELLLRTDWSSVEHCCPNVAPVTPVILRQLLDDDARNQGAALRDLQQAITHQNTFYNATAPAASFVAANLGHPRTLAIVTDKRRGEASHATEEPGFFLRVGLLDWLGSTAEDANEESPDGYAVDIEAFRVLRPTLFDAIHPFLADREPEIRRAALASALPLLTSPVLAHHVEALRKDARALAADDSPYRRRAIETLARWGEDVTLFQQGTDMQVHAEGYADDPPF</sequence>
<dbReference type="InterPro" id="IPR016024">
    <property type="entry name" value="ARM-type_fold"/>
</dbReference>